<proteinExistence type="predicted"/>
<comment type="caution">
    <text evidence="1">The sequence shown here is derived from an EMBL/GenBank/DDBJ whole genome shotgun (WGS) entry which is preliminary data.</text>
</comment>
<dbReference type="RefSeq" id="WP_010863149.1">
    <property type="nucleotide sequence ID" value="NZ_CP027853.1"/>
</dbReference>
<dbReference type="EMBL" id="JAFNAA010000014">
    <property type="protein sequence ID" value="MBO1109036.1"/>
    <property type="molecule type" value="Genomic_DNA"/>
</dbReference>
<sequence>MLSQRKNHKLGVFPTKFGLSKLIGCVMFIVSLMMFYHSGNTVFQHSVLTNDELTETWDYGILGAAFFLFSIMCWKKVFI</sequence>
<dbReference type="Proteomes" id="UP000664658">
    <property type="component" value="Unassembled WGS sequence"/>
</dbReference>
<name>A0A2P1VV88_PLESH</name>
<evidence type="ECO:0000313" key="1">
    <source>
        <dbReference type="EMBL" id="MBO1109036.1"/>
    </source>
</evidence>
<dbReference type="AlphaFoldDB" id="A0A2P1VV88"/>
<protein>
    <submittedName>
        <fullName evidence="1">Uncharacterized protein</fullName>
    </submittedName>
</protein>
<dbReference type="GeneID" id="69707102"/>
<gene>
    <name evidence="1" type="ORF">J2R62_12605</name>
</gene>
<reference evidence="1" key="1">
    <citation type="submission" date="2021-03" db="EMBL/GenBank/DDBJ databases">
        <title>Plesiomonas shigelloides zfcc0051, isolated from zebrafish feces.</title>
        <authorList>
            <person name="Vanderhoek Z."/>
            <person name="Gaulke C."/>
        </authorList>
    </citation>
    <scope>NUCLEOTIDE SEQUENCE</scope>
    <source>
        <strain evidence="1">Zfcc0051</strain>
    </source>
</reference>
<accession>A0A2P1VV88</accession>
<evidence type="ECO:0000313" key="2">
    <source>
        <dbReference type="Proteomes" id="UP000664658"/>
    </source>
</evidence>
<organism evidence="1 2">
    <name type="scientific">Plesiomonas shigelloides</name>
    <name type="common">Aeromonas shigelloides</name>
    <dbReference type="NCBI Taxonomy" id="703"/>
    <lineage>
        <taxon>Bacteria</taxon>
        <taxon>Pseudomonadati</taxon>
        <taxon>Pseudomonadota</taxon>
        <taxon>Gammaproteobacteria</taxon>
        <taxon>Enterobacterales</taxon>
        <taxon>Enterobacteriaceae</taxon>
        <taxon>Plesiomonas</taxon>
    </lineage>
</organism>